<dbReference type="InterPro" id="IPR019734">
    <property type="entry name" value="TPR_rpt"/>
</dbReference>
<name>A0A6A4IBZ8_9AGAR</name>
<dbReference type="InterPro" id="IPR011990">
    <property type="entry name" value="TPR-like_helical_dom_sf"/>
</dbReference>
<dbReference type="PROSITE" id="PS50005">
    <property type="entry name" value="TPR"/>
    <property type="match status" value="2"/>
</dbReference>
<evidence type="ECO:0000313" key="3">
    <source>
        <dbReference type="Proteomes" id="UP000799118"/>
    </source>
</evidence>
<feature type="repeat" description="TPR" evidence="1">
    <location>
        <begin position="39"/>
        <end position="72"/>
    </location>
</feature>
<feature type="repeat" description="TPR" evidence="1">
    <location>
        <begin position="73"/>
        <end position="106"/>
    </location>
</feature>
<feature type="non-terminal residue" evidence="2">
    <location>
        <position position="143"/>
    </location>
</feature>
<dbReference type="SUPFAM" id="SSF48452">
    <property type="entry name" value="TPR-like"/>
    <property type="match status" value="1"/>
</dbReference>
<dbReference type="EMBL" id="ML769401">
    <property type="protein sequence ID" value="KAE9406617.1"/>
    <property type="molecule type" value="Genomic_DNA"/>
</dbReference>
<evidence type="ECO:0000256" key="1">
    <source>
        <dbReference type="PROSITE-ProRule" id="PRU00339"/>
    </source>
</evidence>
<dbReference type="SMART" id="SM00028">
    <property type="entry name" value="TPR"/>
    <property type="match status" value="2"/>
</dbReference>
<dbReference type="PANTHER" id="PTHR15175:SF0">
    <property type="entry name" value="SH3 DOMAIN-CONTAINING PROTEIN C23A1.17"/>
    <property type="match status" value="1"/>
</dbReference>
<dbReference type="InterPro" id="IPR051864">
    <property type="entry name" value="NCF2_NOXA1"/>
</dbReference>
<dbReference type="Pfam" id="PF13432">
    <property type="entry name" value="TPR_16"/>
    <property type="match status" value="1"/>
</dbReference>
<keyword evidence="1" id="KW-0802">TPR repeat</keyword>
<gene>
    <name evidence="2" type="ORF">BT96DRAFT_810620</name>
</gene>
<dbReference type="Proteomes" id="UP000799118">
    <property type="component" value="Unassembled WGS sequence"/>
</dbReference>
<sequence>MALAALKNELDIWHAALEAYDSKDFNGALGLFEQISDNFKIVMNIGFIHVSQGNLDLAIEQFTNAIKLDHYLALAYFQRGVCHYQLKNMEEALQDFSEARTMMRGSEIVHYQYLGLEFELPMNKVLLNRGLARIQLGEKSESL</sequence>
<accession>A0A6A4IBZ8</accession>
<dbReference type="PANTHER" id="PTHR15175">
    <property type="entry name" value="NEUTROPHIL CYTOSOLIC FACTOR 2, NEUTROPHIL NADPH OXIDASE FACTOR 2"/>
    <property type="match status" value="1"/>
</dbReference>
<dbReference type="Gene3D" id="1.25.40.10">
    <property type="entry name" value="Tetratricopeptide repeat domain"/>
    <property type="match status" value="1"/>
</dbReference>
<proteinExistence type="predicted"/>
<organism evidence="2 3">
    <name type="scientific">Gymnopus androsaceus JB14</name>
    <dbReference type="NCBI Taxonomy" id="1447944"/>
    <lineage>
        <taxon>Eukaryota</taxon>
        <taxon>Fungi</taxon>
        <taxon>Dikarya</taxon>
        <taxon>Basidiomycota</taxon>
        <taxon>Agaricomycotina</taxon>
        <taxon>Agaricomycetes</taxon>
        <taxon>Agaricomycetidae</taxon>
        <taxon>Agaricales</taxon>
        <taxon>Marasmiineae</taxon>
        <taxon>Omphalotaceae</taxon>
        <taxon>Gymnopus</taxon>
    </lineage>
</organism>
<dbReference type="AlphaFoldDB" id="A0A6A4IBZ8"/>
<protein>
    <submittedName>
        <fullName evidence="2">TPR-like protein</fullName>
    </submittedName>
</protein>
<reference evidence="2" key="1">
    <citation type="journal article" date="2019" name="Environ. Microbiol.">
        <title>Fungal ecological strategies reflected in gene transcription - a case study of two litter decomposers.</title>
        <authorList>
            <person name="Barbi F."/>
            <person name="Kohler A."/>
            <person name="Barry K."/>
            <person name="Baskaran P."/>
            <person name="Daum C."/>
            <person name="Fauchery L."/>
            <person name="Ihrmark K."/>
            <person name="Kuo A."/>
            <person name="LaButti K."/>
            <person name="Lipzen A."/>
            <person name="Morin E."/>
            <person name="Grigoriev I.V."/>
            <person name="Henrissat B."/>
            <person name="Lindahl B."/>
            <person name="Martin F."/>
        </authorList>
    </citation>
    <scope>NUCLEOTIDE SEQUENCE</scope>
    <source>
        <strain evidence="2">JB14</strain>
    </source>
</reference>
<dbReference type="OrthoDB" id="9450131at2759"/>
<keyword evidence="3" id="KW-1185">Reference proteome</keyword>
<evidence type="ECO:0000313" key="2">
    <source>
        <dbReference type="EMBL" id="KAE9406617.1"/>
    </source>
</evidence>